<gene>
    <name evidence="1" type="ORF">VB248_07880</name>
</gene>
<proteinExistence type="predicted"/>
<dbReference type="InterPro" id="IPR011008">
    <property type="entry name" value="Dimeric_a/b-barrel"/>
</dbReference>
<sequence length="119" mass="13333">MTEYLLLFRNASAENSYLTTSQDMAEDMPKWQSWIGNIAMQGKLISTAPIHYQASIVNNEGISTGQPYKESNSVLVAGFLICKTDTLEEVQEWSKTCPILKYPNSSVEIRPLIPFPTNS</sequence>
<evidence type="ECO:0000313" key="2">
    <source>
        <dbReference type="Proteomes" id="UP001302949"/>
    </source>
</evidence>
<dbReference type="Proteomes" id="UP001302949">
    <property type="component" value="Unassembled WGS sequence"/>
</dbReference>
<keyword evidence="2" id="KW-1185">Reference proteome</keyword>
<evidence type="ECO:0000313" key="1">
    <source>
        <dbReference type="EMBL" id="MEA5139048.1"/>
    </source>
</evidence>
<organism evidence="1 2">
    <name type="scientific">Arcicella rigui</name>
    <dbReference type="NCBI Taxonomy" id="797020"/>
    <lineage>
        <taxon>Bacteria</taxon>
        <taxon>Pseudomonadati</taxon>
        <taxon>Bacteroidota</taxon>
        <taxon>Cytophagia</taxon>
        <taxon>Cytophagales</taxon>
        <taxon>Flectobacillaceae</taxon>
        <taxon>Arcicella</taxon>
    </lineage>
</organism>
<accession>A0ABU5Q8X7</accession>
<comment type="caution">
    <text evidence="1">The sequence shown here is derived from an EMBL/GenBank/DDBJ whole genome shotgun (WGS) entry which is preliminary data.</text>
</comment>
<reference evidence="1 2" key="1">
    <citation type="submission" date="2023-12" db="EMBL/GenBank/DDBJ databases">
        <title>Novel species of the genus Arcicella isolated from rivers.</title>
        <authorList>
            <person name="Lu H."/>
        </authorList>
    </citation>
    <scope>NUCLEOTIDE SEQUENCE [LARGE SCALE GENOMIC DNA]</scope>
    <source>
        <strain evidence="1 2">KCTC 23307</strain>
    </source>
</reference>
<protein>
    <submittedName>
        <fullName evidence="1">YciI family protein</fullName>
    </submittedName>
</protein>
<dbReference type="SUPFAM" id="SSF54909">
    <property type="entry name" value="Dimeric alpha+beta barrel"/>
    <property type="match status" value="1"/>
</dbReference>
<name>A0ABU5Q8X7_9BACT</name>
<dbReference type="Gene3D" id="3.30.70.1060">
    <property type="entry name" value="Dimeric alpha+beta barrel"/>
    <property type="match status" value="1"/>
</dbReference>
<dbReference type="RefSeq" id="WP_323296209.1">
    <property type="nucleotide sequence ID" value="NZ_JAYFUM010000008.1"/>
</dbReference>
<dbReference type="EMBL" id="JAYFUM010000008">
    <property type="protein sequence ID" value="MEA5139048.1"/>
    <property type="molecule type" value="Genomic_DNA"/>
</dbReference>